<organism evidence="3 4">
    <name type="scientific">Pyrocoelia pectoralis</name>
    <dbReference type="NCBI Taxonomy" id="417401"/>
    <lineage>
        <taxon>Eukaryota</taxon>
        <taxon>Metazoa</taxon>
        <taxon>Ecdysozoa</taxon>
        <taxon>Arthropoda</taxon>
        <taxon>Hexapoda</taxon>
        <taxon>Insecta</taxon>
        <taxon>Pterygota</taxon>
        <taxon>Neoptera</taxon>
        <taxon>Endopterygota</taxon>
        <taxon>Coleoptera</taxon>
        <taxon>Polyphaga</taxon>
        <taxon>Elateriformia</taxon>
        <taxon>Elateroidea</taxon>
        <taxon>Lampyridae</taxon>
        <taxon>Lampyrinae</taxon>
        <taxon>Pyrocoelia</taxon>
    </lineage>
</organism>
<dbReference type="PANTHER" id="PTHR43943:SF2">
    <property type="entry name" value="DEHYDROGENASE_REDUCTASE 4"/>
    <property type="match status" value="1"/>
</dbReference>
<evidence type="ECO:0000313" key="3">
    <source>
        <dbReference type="EMBL" id="KAK5649538.1"/>
    </source>
</evidence>
<dbReference type="AlphaFoldDB" id="A0AAN7ZW51"/>
<dbReference type="InterPro" id="IPR036291">
    <property type="entry name" value="NAD(P)-bd_dom_sf"/>
</dbReference>
<evidence type="ECO:0000313" key="4">
    <source>
        <dbReference type="Proteomes" id="UP001329430"/>
    </source>
</evidence>
<dbReference type="PROSITE" id="PS00061">
    <property type="entry name" value="ADH_SHORT"/>
    <property type="match status" value="1"/>
</dbReference>
<evidence type="ECO:0000256" key="1">
    <source>
        <dbReference type="ARBA" id="ARBA00006484"/>
    </source>
</evidence>
<evidence type="ECO:0000256" key="2">
    <source>
        <dbReference type="ARBA" id="ARBA00023002"/>
    </source>
</evidence>
<comment type="similarity">
    <text evidence="1">Belongs to the short-chain dehydrogenases/reductases (SDR) family.</text>
</comment>
<dbReference type="InterPro" id="IPR002347">
    <property type="entry name" value="SDR_fam"/>
</dbReference>
<dbReference type="Pfam" id="PF13561">
    <property type="entry name" value="adh_short_C2"/>
    <property type="match status" value="1"/>
</dbReference>
<reference evidence="3 4" key="1">
    <citation type="journal article" date="2024" name="Insects">
        <title>An Improved Chromosome-Level Genome Assembly of the Firefly Pyrocoelia pectoralis.</title>
        <authorList>
            <person name="Fu X."/>
            <person name="Meyer-Rochow V.B."/>
            <person name="Ballantyne L."/>
            <person name="Zhu X."/>
        </authorList>
    </citation>
    <scope>NUCLEOTIDE SEQUENCE [LARGE SCALE GENOMIC DNA]</scope>
    <source>
        <strain evidence="3">XCY_ONT2</strain>
    </source>
</reference>
<keyword evidence="2" id="KW-0560">Oxidoreductase</keyword>
<dbReference type="GO" id="GO:0004090">
    <property type="term" value="F:carbonyl reductase (NADPH) activity"/>
    <property type="evidence" value="ECO:0007669"/>
    <property type="project" value="TreeGrafter"/>
</dbReference>
<dbReference type="Proteomes" id="UP001329430">
    <property type="component" value="Chromosome 1"/>
</dbReference>
<dbReference type="SUPFAM" id="SSF51735">
    <property type="entry name" value="NAD(P)-binding Rossmann-fold domains"/>
    <property type="match status" value="1"/>
</dbReference>
<dbReference type="EMBL" id="JAVRBK010000001">
    <property type="protein sequence ID" value="KAK5649538.1"/>
    <property type="molecule type" value="Genomic_DNA"/>
</dbReference>
<dbReference type="InterPro" id="IPR020904">
    <property type="entry name" value="Sc_DH/Rdtase_CS"/>
</dbReference>
<dbReference type="Gene3D" id="3.40.50.720">
    <property type="entry name" value="NAD(P)-binding Rossmann-like Domain"/>
    <property type="match status" value="1"/>
</dbReference>
<evidence type="ECO:0008006" key="5">
    <source>
        <dbReference type="Google" id="ProtNLM"/>
    </source>
</evidence>
<dbReference type="PRINTS" id="PR00080">
    <property type="entry name" value="SDRFAMILY"/>
</dbReference>
<gene>
    <name evidence="3" type="ORF">RI129_000567</name>
</gene>
<sequence>MLRQRVVRKFPQLFRCFSNIVQNRFSGKIAVITGSTQGIGLETARRFAQEGAKVIISSRKQKNVDDALKTLHNEGLDVKGLVCHVSKQEDRRRLLYEAEQLGGIDIIFQNAGANPIPGPLIDCTESLWDKIFDTNLKASFFLVKESLPLMKQRQGGSIIFCSSIGAYVPNSKIGVYGCSKTALLGLTKSMALEFAEYNIRVNCVAPGYIKTRFGEVLLKEDDTRRPMKRLGSPHHVSGVIAFLASDDADYITGESITIAGGYVTRL</sequence>
<protein>
    <recommendedName>
        <fullName evidence="5">Dehydrogenase/reductase SDR family member 4</fullName>
    </recommendedName>
</protein>
<name>A0AAN7ZW51_9COLE</name>
<proteinExistence type="inferred from homology"/>
<dbReference type="PRINTS" id="PR00081">
    <property type="entry name" value="GDHRDH"/>
</dbReference>
<dbReference type="NCBIfam" id="NF005559">
    <property type="entry name" value="PRK07231.1"/>
    <property type="match status" value="1"/>
</dbReference>
<dbReference type="FunFam" id="3.40.50.720:FF:000084">
    <property type="entry name" value="Short-chain dehydrogenase reductase"/>
    <property type="match status" value="1"/>
</dbReference>
<accession>A0AAN7ZW51</accession>
<dbReference type="PANTHER" id="PTHR43943">
    <property type="entry name" value="DEHYDROGENASE/REDUCTASE (SDR FAMILY) MEMBER 4"/>
    <property type="match status" value="1"/>
</dbReference>
<comment type="caution">
    <text evidence="3">The sequence shown here is derived from an EMBL/GenBank/DDBJ whole genome shotgun (WGS) entry which is preliminary data.</text>
</comment>
<keyword evidence="4" id="KW-1185">Reference proteome</keyword>